<name>A0A832T882_9EURY</name>
<gene>
    <name evidence="3" type="ORF">HA336_01590</name>
</gene>
<dbReference type="Pfam" id="PF01895">
    <property type="entry name" value="PhoU"/>
    <property type="match status" value="2"/>
</dbReference>
<comment type="caution">
    <text evidence="3">The sequence shown here is derived from an EMBL/GenBank/DDBJ whole genome shotgun (WGS) entry which is preliminary data.</text>
</comment>
<dbReference type="EMBL" id="DUJS01000002">
    <property type="protein sequence ID" value="HII69910.1"/>
    <property type="molecule type" value="Genomic_DNA"/>
</dbReference>
<dbReference type="InterPro" id="IPR036388">
    <property type="entry name" value="WH-like_DNA-bd_sf"/>
</dbReference>
<dbReference type="SUPFAM" id="SSF109755">
    <property type="entry name" value="PhoU-like"/>
    <property type="match status" value="1"/>
</dbReference>
<dbReference type="GO" id="GO:0045936">
    <property type="term" value="P:negative regulation of phosphate metabolic process"/>
    <property type="evidence" value="ECO:0007669"/>
    <property type="project" value="InterPro"/>
</dbReference>
<accession>A0A832T882</accession>
<proteinExistence type="predicted"/>
<dbReference type="InterPro" id="IPR036390">
    <property type="entry name" value="WH_DNA-bd_sf"/>
</dbReference>
<dbReference type="PANTHER" id="PTHR42930:SF3">
    <property type="entry name" value="PHOSPHATE-SPECIFIC TRANSPORT SYSTEM ACCESSORY PROTEIN PHOU"/>
    <property type="match status" value="1"/>
</dbReference>
<protein>
    <submittedName>
        <fullName evidence="3">Winged helix-turn-helix transcriptional regulator</fullName>
    </submittedName>
</protein>
<feature type="domain" description="PhoU" evidence="2">
    <location>
        <begin position="195"/>
        <end position="282"/>
    </location>
</feature>
<dbReference type="RefSeq" id="WP_011019230.1">
    <property type="nucleotide sequence ID" value="NZ_DUJS01000002.1"/>
</dbReference>
<sequence>MYPRGREATLAAVLHTILRDRPSTQKEIAEKVGVSRRYVTELLRPLIEEGAVRRTYTVDMSKLRRHFPELFEELGNFLYEDVEMHLEGVRPYFKRMTDLTLEQIETALIAVEENPEQAPKVIEMDEEVNRLDEEIRLYVRTLPVLHPCEEAGKVATLLLEISHCIERIGDYACNIAEVAETLGTLSDLQCWREVREAALEARSMVKTAYSIFLGRVKEEDLRHEAEKVYCAEDRVHKNIIRACEKAVEETKEFPEKADRLFGLSRITKDIERIADKAVDVVDFTRELVEGRPRDLTPEQEMRSTLPADGTH</sequence>
<dbReference type="InterPro" id="IPR038078">
    <property type="entry name" value="PhoU-like_sf"/>
</dbReference>
<dbReference type="Proteomes" id="UP000619545">
    <property type="component" value="Unassembled WGS sequence"/>
</dbReference>
<feature type="compositionally biased region" description="Basic and acidic residues" evidence="1">
    <location>
        <begin position="291"/>
        <end position="301"/>
    </location>
</feature>
<dbReference type="Gene3D" id="1.10.10.10">
    <property type="entry name" value="Winged helix-like DNA-binding domain superfamily/Winged helix DNA-binding domain"/>
    <property type="match status" value="1"/>
</dbReference>
<feature type="region of interest" description="Disordered" evidence="1">
    <location>
        <begin position="291"/>
        <end position="311"/>
    </location>
</feature>
<evidence type="ECO:0000313" key="3">
    <source>
        <dbReference type="EMBL" id="HII69910.1"/>
    </source>
</evidence>
<evidence type="ECO:0000256" key="1">
    <source>
        <dbReference type="SAM" id="MobiDB-lite"/>
    </source>
</evidence>
<dbReference type="PANTHER" id="PTHR42930">
    <property type="entry name" value="PHOSPHATE-SPECIFIC TRANSPORT SYSTEM ACCESSORY PROTEIN PHOU"/>
    <property type="match status" value="1"/>
</dbReference>
<dbReference type="Pfam" id="PF13412">
    <property type="entry name" value="HTH_24"/>
    <property type="match status" value="1"/>
</dbReference>
<dbReference type="SUPFAM" id="SSF46785">
    <property type="entry name" value="Winged helix' DNA-binding domain"/>
    <property type="match status" value="1"/>
</dbReference>
<organism evidence="3 4">
    <name type="scientific">Methanopyrus kandleri</name>
    <dbReference type="NCBI Taxonomy" id="2320"/>
    <lineage>
        <taxon>Archaea</taxon>
        <taxon>Methanobacteriati</taxon>
        <taxon>Methanobacteriota</taxon>
        <taxon>Methanomada group</taxon>
        <taxon>Methanopyri</taxon>
        <taxon>Methanopyrales</taxon>
        <taxon>Methanopyraceae</taxon>
        <taxon>Methanopyrus</taxon>
    </lineage>
</organism>
<evidence type="ECO:0000259" key="2">
    <source>
        <dbReference type="Pfam" id="PF01895"/>
    </source>
</evidence>
<dbReference type="InterPro" id="IPR026022">
    <property type="entry name" value="PhoU_dom"/>
</dbReference>
<dbReference type="AlphaFoldDB" id="A0A832T882"/>
<dbReference type="Gene3D" id="1.20.58.220">
    <property type="entry name" value="Phosphate transport system protein phou homolog 2, domain 2"/>
    <property type="match status" value="2"/>
</dbReference>
<reference evidence="3" key="1">
    <citation type="journal article" date="2020" name="bioRxiv">
        <title>A rank-normalized archaeal taxonomy based on genome phylogeny resolves widespread incomplete and uneven classifications.</title>
        <authorList>
            <person name="Rinke C."/>
            <person name="Chuvochina M."/>
            <person name="Mussig A.J."/>
            <person name="Chaumeil P.-A."/>
            <person name="Waite D.W."/>
            <person name="Whitman W.B."/>
            <person name="Parks D.H."/>
            <person name="Hugenholtz P."/>
        </authorList>
    </citation>
    <scope>NUCLEOTIDE SEQUENCE</scope>
    <source>
        <strain evidence="3">UBA8853</strain>
    </source>
</reference>
<dbReference type="GO" id="GO:0030643">
    <property type="term" value="P:intracellular phosphate ion homeostasis"/>
    <property type="evidence" value="ECO:0007669"/>
    <property type="project" value="InterPro"/>
</dbReference>
<dbReference type="GeneID" id="1476963"/>
<dbReference type="OMA" id="DRCVNIV"/>
<feature type="domain" description="PhoU" evidence="2">
    <location>
        <begin position="94"/>
        <end position="178"/>
    </location>
</feature>
<dbReference type="InterPro" id="IPR028366">
    <property type="entry name" value="PhoU"/>
</dbReference>
<evidence type="ECO:0000313" key="4">
    <source>
        <dbReference type="Proteomes" id="UP000619545"/>
    </source>
</evidence>